<dbReference type="EMBL" id="CAMGYJ010000004">
    <property type="protein sequence ID" value="CAI0398657.1"/>
    <property type="molecule type" value="Genomic_DNA"/>
</dbReference>
<keyword evidence="2" id="KW-1185">Reference proteome</keyword>
<proteinExistence type="predicted"/>
<dbReference type="AlphaFoldDB" id="A0AAV0IM50"/>
<protein>
    <submittedName>
        <fullName evidence="1">Uncharacterized protein</fullName>
    </submittedName>
</protein>
<reference evidence="1" key="1">
    <citation type="submission" date="2022-08" db="EMBL/GenBank/DDBJ databases">
        <authorList>
            <person name="Gutierrez-Valencia J."/>
        </authorList>
    </citation>
    <scope>NUCLEOTIDE SEQUENCE</scope>
</reference>
<evidence type="ECO:0000313" key="1">
    <source>
        <dbReference type="EMBL" id="CAI0398657.1"/>
    </source>
</evidence>
<name>A0AAV0IM50_9ROSI</name>
<comment type="caution">
    <text evidence="1">The sequence shown here is derived from an EMBL/GenBank/DDBJ whole genome shotgun (WGS) entry which is preliminary data.</text>
</comment>
<evidence type="ECO:0000313" key="2">
    <source>
        <dbReference type="Proteomes" id="UP001154282"/>
    </source>
</evidence>
<organism evidence="1 2">
    <name type="scientific">Linum tenue</name>
    <dbReference type="NCBI Taxonomy" id="586396"/>
    <lineage>
        <taxon>Eukaryota</taxon>
        <taxon>Viridiplantae</taxon>
        <taxon>Streptophyta</taxon>
        <taxon>Embryophyta</taxon>
        <taxon>Tracheophyta</taxon>
        <taxon>Spermatophyta</taxon>
        <taxon>Magnoliopsida</taxon>
        <taxon>eudicotyledons</taxon>
        <taxon>Gunneridae</taxon>
        <taxon>Pentapetalae</taxon>
        <taxon>rosids</taxon>
        <taxon>fabids</taxon>
        <taxon>Malpighiales</taxon>
        <taxon>Linaceae</taxon>
        <taxon>Linum</taxon>
    </lineage>
</organism>
<dbReference type="Proteomes" id="UP001154282">
    <property type="component" value="Unassembled WGS sequence"/>
</dbReference>
<accession>A0AAV0IM50</accession>
<sequence>MEGNKEEENAKRTWTGIVVMERSLPLLEYILDMLSVD</sequence>
<gene>
    <name evidence="1" type="ORF">LITE_LOCUS9988</name>
</gene>